<dbReference type="InterPro" id="IPR050596">
    <property type="entry name" value="AspAT/PAT-like"/>
</dbReference>
<evidence type="ECO:0000313" key="7">
    <source>
        <dbReference type="EMBL" id="GAG85381.1"/>
    </source>
</evidence>
<dbReference type="InterPro" id="IPR004839">
    <property type="entry name" value="Aminotransferase_I/II_large"/>
</dbReference>
<dbReference type="PANTHER" id="PTHR46383">
    <property type="entry name" value="ASPARTATE AMINOTRANSFERASE"/>
    <property type="match status" value="1"/>
</dbReference>
<dbReference type="InterPro" id="IPR015421">
    <property type="entry name" value="PyrdxlP-dep_Trfase_major"/>
</dbReference>
<dbReference type="Gene3D" id="3.40.640.10">
    <property type="entry name" value="Type I PLP-dependent aspartate aminotransferase-like (Major domain)"/>
    <property type="match status" value="1"/>
</dbReference>
<evidence type="ECO:0000256" key="2">
    <source>
        <dbReference type="ARBA" id="ARBA00007441"/>
    </source>
</evidence>
<dbReference type="SUPFAM" id="SSF53383">
    <property type="entry name" value="PLP-dependent transferases"/>
    <property type="match status" value="1"/>
</dbReference>
<sequence>MEFQANKKIGLDLNMHNLSDLISQIESSPTLALNEKARQLRQSGADVINLGIGEPLNDFPESSLEYAQKKLSTRQLKYGPVGGTQSLKTSIQEYTRIHYGITPDLQNITVSVGAKQALYNLLHVLINPGDEVILFTPYWVSYPEMVKLARGKIVLV</sequence>
<feature type="non-terminal residue" evidence="7">
    <location>
        <position position="156"/>
    </location>
</feature>
<comment type="caution">
    <text evidence="7">The sequence shown here is derived from an EMBL/GenBank/DDBJ whole genome shotgun (WGS) entry which is preliminary data.</text>
</comment>
<dbReference type="GO" id="GO:0008483">
    <property type="term" value="F:transaminase activity"/>
    <property type="evidence" value="ECO:0007669"/>
    <property type="project" value="UniProtKB-KW"/>
</dbReference>
<dbReference type="GO" id="GO:0006520">
    <property type="term" value="P:amino acid metabolic process"/>
    <property type="evidence" value="ECO:0007669"/>
    <property type="project" value="InterPro"/>
</dbReference>
<evidence type="ECO:0000256" key="3">
    <source>
        <dbReference type="ARBA" id="ARBA00022576"/>
    </source>
</evidence>
<dbReference type="InterPro" id="IPR015422">
    <property type="entry name" value="PyrdxlP-dep_Trfase_small"/>
</dbReference>
<gene>
    <name evidence="7" type="ORF">S01H4_30096</name>
</gene>
<evidence type="ECO:0000259" key="6">
    <source>
        <dbReference type="Pfam" id="PF00155"/>
    </source>
</evidence>
<keyword evidence="4" id="KW-0808">Transferase</keyword>
<feature type="domain" description="Aminotransferase class I/classII large" evidence="6">
    <location>
        <begin position="46"/>
        <end position="155"/>
    </location>
</feature>
<proteinExistence type="inferred from homology"/>
<evidence type="ECO:0000256" key="1">
    <source>
        <dbReference type="ARBA" id="ARBA00001933"/>
    </source>
</evidence>
<dbReference type="CDD" id="cd00609">
    <property type="entry name" value="AAT_like"/>
    <property type="match status" value="1"/>
</dbReference>
<name>X1CMD5_9ZZZZ</name>
<comment type="cofactor">
    <cofactor evidence="1">
        <name>pyridoxal 5'-phosphate</name>
        <dbReference type="ChEBI" id="CHEBI:597326"/>
    </cofactor>
</comment>
<organism evidence="7">
    <name type="scientific">marine sediment metagenome</name>
    <dbReference type="NCBI Taxonomy" id="412755"/>
    <lineage>
        <taxon>unclassified sequences</taxon>
        <taxon>metagenomes</taxon>
        <taxon>ecological metagenomes</taxon>
    </lineage>
</organism>
<accession>X1CMD5</accession>
<keyword evidence="5" id="KW-0663">Pyridoxal phosphate</keyword>
<dbReference type="Gene3D" id="3.90.1150.10">
    <property type="entry name" value="Aspartate Aminotransferase, domain 1"/>
    <property type="match status" value="1"/>
</dbReference>
<evidence type="ECO:0000256" key="4">
    <source>
        <dbReference type="ARBA" id="ARBA00022679"/>
    </source>
</evidence>
<evidence type="ECO:0000256" key="5">
    <source>
        <dbReference type="ARBA" id="ARBA00022898"/>
    </source>
</evidence>
<keyword evidence="3" id="KW-0032">Aminotransferase</keyword>
<reference evidence="7" key="1">
    <citation type="journal article" date="2014" name="Front. Microbiol.">
        <title>High frequency of phylogenetically diverse reductive dehalogenase-homologous genes in deep subseafloor sedimentary metagenomes.</title>
        <authorList>
            <person name="Kawai M."/>
            <person name="Futagami T."/>
            <person name="Toyoda A."/>
            <person name="Takaki Y."/>
            <person name="Nishi S."/>
            <person name="Hori S."/>
            <person name="Arai W."/>
            <person name="Tsubouchi T."/>
            <person name="Morono Y."/>
            <person name="Uchiyama I."/>
            <person name="Ito T."/>
            <person name="Fujiyama A."/>
            <person name="Inagaki F."/>
            <person name="Takami H."/>
        </authorList>
    </citation>
    <scope>NUCLEOTIDE SEQUENCE</scope>
    <source>
        <strain evidence="7">Expedition CK06-06</strain>
    </source>
</reference>
<dbReference type="EMBL" id="BART01015505">
    <property type="protein sequence ID" value="GAG85381.1"/>
    <property type="molecule type" value="Genomic_DNA"/>
</dbReference>
<protein>
    <recommendedName>
        <fullName evidence="6">Aminotransferase class I/classII large domain-containing protein</fullName>
    </recommendedName>
</protein>
<comment type="similarity">
    <text evidence="2">Belongs to the class-I pyridoxal-phosphate-dependent aminotransferase family.</text>
</comment>
<dbReference type="InterPro" id="IPR015424">
    <property type="entry name" value="PyrdxlP-dep_Trfase"/>
</dbReference>
<dbReference type="GO" id="GO:0030170">
    <property type="term" value="F:pyridoxal phosphate binding"/>
    <property type="evidence" value="ECO:0007669"/>
    <property type="project" value="InterPro"/>
</dbReference>
<dbReference type="AlphaFoldDB" id="X1CMD5"/>
<dbReference type="Pfam" id="PF00155">
    <property type="entry name" value="Aminotran_1_2"/>
    <property type="match status" value="1"/>
</dbReference>